<evidence type="ECO:0000313" key="8">
    <source>
        <dbReference type="Proteomes" id="UP000178372"/>
    </source>
</evidence>
<dbReference type="GO" id="GO:0009252">
    <property type="term" value="P:peptidoglycan biosynthetic process"/>
    <property type="evidence" value="ECO:0007669"/>
    <property type="project" value="UniProtKB-KW"/>
</dbReference>
<dbReference type="EMBL" id="MFZF01000014">
    <property type="protein sequence ID" value="OGK16631.1"/>
    <property type="molecule type" value="Genomic_DNA"/>
</dbReference>
<evidence type="ECO:0008006" key="9">
    <source>
        <dbReference type="Google" id="ProtNLM"/>
    </source>
</evidence>
<keyword evidence="5" id="KW-0012">Acyltransferase</keyword>
<dbReference type="AlphaFoldDB" id="A0A1F7GCB8"/>
<evidence type="ECO:0000256" key="2">
    <source>
        <dbReference type="ARBA" id="ARBA00022679"/>
    </source>
</evidence>
<gene>
    <name evidence="7" type="ORF">A2690_03385</name>
</gene>
<keyword evidence="4" id="KW-0573">Peptidoglycan synthesis</keyword>
<dbReference type="PROSITE" id="PS51191">
    <property type="entry name" value="FEMABX"/>
    <property type="match status" value="1"/>
</dbReference>
<dbReference type="GO" id="GO:0071555">
    <property type="term" value="P:cell wall organization"/>
    <property type="evidence" value="ECO:0007669"/>
    <property type="project" value="UniProtKB-KW"/>
</dbReference>
<reference evidence="7 8" key="1">
    <citation type="journal article" date="2016" name="Nat. Commun.">
        <title>Thousands of microbial genomes shed light on interconnected biogeochemical processes in an aquifer system.</title>
        <authorList>
            <person name="Anantharaman K."/>
            <person name="Brown C.T."/>
            <person name="Hug L.A."/>
            <person name="Sharon I."/>
            <person name="Castelle C.J."/>
            <person name="Probst A.J."/>
            <person name="Thomas B.C."/>
            <person name="Singh A."/>
            <person name="Wilkins M.J."/>
            <person name="Karaoz U."/>
            <person name="Brodie E.L."/>
            <person name="Williams K.H."/>
            <person name="Hubbard S.S."/>
            <person name="Banfield J.F."/>
        </authorList>
    </citation>
    <scope>NUCLEOTIDE SEQUENCE [LARGE SCALE GENOMIC DNA]</scope>
</reference>
<dbReference type="Gene3D" id="3.40.630.30">
    <property type="match status" value="2"/>
</dbReference>
<dbReference type="PANTHER" id="PTHR36174:SF1">
    <property type="entry name" value="LIPID II:GLYCINE GLYCYLTRANSFERASE"/>
    <property type="match status" value="1"/>
</dbReference>
<protein>
    <recommendedName>
        <fullName evidence="9">BioF2-like acetyltransferase domain-containing protein</fullName>
    </recommendedName>
</protein>
<sequence>MAAITTKDITDKREWEDFLLAHMEANFLQSWYWGEFHQELGHAIFRTGFYHSDILVGAMLSIIEDAKRGRYLTVAAGPIIDWKNESLVNAFILTIRTIAKQSRCIFVRIRPPLVSSEFSKNLFEKCGFISAPMHLHAELTLQLDLSKTDAELLYDMRKTTRHEIKKAEKEGIIVTTTNDANQIKSFYDLQIETSRRQGFVPFSYEFLLKQFSVFAKNDLALLYSASLNKKLLAQAFIIFYGHEAAYHYGASTNEGRYHPGAYLLQWEAIKEAKQRGMEKYNFWGIAPHDESQHRFYGVSVFKRGFGGEEVNYLHAQDLVIEPVRYSLSSTVEHLRRIIRRV</sequence>
<comment type="caution">
    <text evidence="7">The sequence shown here is derived from an EMBL/GenBank/DDBJ whole genome shotgun (WGS) entry which is preliminary data.</text>
</comment>
<dbReference type="GO" id="GO:0008360">
    <property type="term" value="P:regulation of cell shape"/>
    <property type="evidence" value="ECO:0007669"/>
    <property type="project" value="UniProtKB-KW"/>
</dbReference>
<comment type="similarity">
    <text evidence="1">Belongs to the FemABX family.</text>
</comment>
<dbReference type="SUPFAM" id="SSF55729">
    <property type="entry name" value="Acyl-CoA N-acyltransferases (Nat)"/>
    <property type="match status" value="2"/>
</dbReference>
<accession>A0A1F7GCB8</accession>
<evidence type="ECO:0000256" key="5">
    <source>
        <dbReference type="ARBA" id="ARBA00023315"/>
    </source>
</evidence>
<evidence type="ECO:0000256" key="3">
    <source>
        <dbReference type="ARBA" id="ARBA00022960"/>
    </source>
</evidence>
<evidence type="ECO:0000256" key="1">
    <source>
        <dbReference type="ARBA" id="ARBA00009943"/>
    </source>
</evidence>
<keyword evidence="2" id="KW-0808">Transferase</keyword>
<keyword evidence="3" id="KW-0133">Cell shape</keyword>
<evidence type="ECO:0000313" key="7">
    <source>
        <dbReference type="EMBL" id="OGK16631.1"/>
    </source>
</evidence>
<keyword evidence="6" id="KW-0961">Cell wall biogenesis/degradation</keyword>
<dbReference type="InterPro" id="IPR003447">
    <property type="entry name" value="FEMABX"/>
</dbReference>
<proteinExistence type="inferred from homology"/>
<dbReference type="Proteomes" id="UP000178372">
    <property type="component" value="Unassembled WGS sequence"/>
</dbReference>
<evidence type="ECO:0000256" key="6">
    <source>
        <dbReference type="ARBA" id="ARBA00023316"/>
    </source>
</evidence>
<name>A0A1F7GCB8_9BACT</name>
<dbReference type="Pfam" id="PF02388">
    <property type="entry name" value="FemAB"/>
    <property type="match status" value="3"/>
</dbReference>
<dbReference type="InterPro" id="IPR016181">
    <property type="entry name" value="Acyl_CoA_acyltransferase"/>
</dbReference>
<evidence type="ECO:0000256" key="4">
    <source>
        <dbReference type="ARBA" id="ARBA00022984"/>
    </source>
</evidence>
<dbReference type="PANTHER" id="PTHR36174">
    <property type="entry name" value="LIPID II:GLYCINE GLYCYLTRANSFERASE"/>
    <property type="match status" value="1"/>
</dbReference>
<organism evidence="7 8">
    <name type="scientific">Candidatus Roizmanbacteria bacterium RIFCSPHIGHO2_01_FULL_39_12b</name>
    <dbReference type="NCBI Taxonomy" id="1802030"/>
    <lineage>
        <taxon>Bacteria</taxon>
        <taxon>Candidatus Roizmaniibacteriota</taxon>
    </lineage>
</organism>
<dbReference type="GO" id="GO:0016755">
    <property type="term" value="F:aminoacyltransferase activity"/>
    <property type="evidence" value="ECO:0007669"/>
    <property type="project" value="InterPro"/>
</dbReference>
<dbReference type="InterPro" id="IPR050644">
    <property type="entry name" value="PG_Glycine_Bridge_Synth"/>
</dbReference>